<dbReference type="PANTHER" id="PTHR45639:SF3">
    <property type="entry name" value="HYPOXIA UP-REGULATED PROTEIN 1"/>
    <property type="match status" value="1"/>
</dbReference>
<dbReference type="GO" id="GO:1903298">
    <property type="term" value="P:negative regulation of hypoxia-induced intrinsic apoptotic signaling pathway"/>
    <property type="evidence" value="ECO:0007669"/>
    <property type="project" value="TreeGrafter"/>
</dbReference>
<dbReference type="Proteomes" id="UP000694558">
    <property type="component" value="Chromosome 4"/>
</dbReference>
<dbReference type="FunFam" id="3.90.640.10:FF:000012">
    <property type="entry name" value="Hypoxia up-regulated protein 1"/>
    <property type="match status" value="1"/>
</dbReference>
<proteinExistence type="inferred from homology"/>
<evidence type="ECO:0000256" key="7">
    <source>
        <dbReference type="ARBA" id="ARBA00023186"/>
    </source>
</evidence>
<dbReference type="Pfam" id="PF00012">
    <property type="entry name" value="HSP70"/>
    <property type="match status" value="1"/>
</dbReference>
<feature type="region of interest" description="Disordered" evidence="9">
    <location>
        <begin position="612"/>
        <end position="643"/>
    </location>
</feature>
<sequence>MKRPLCRESQAMSGVSPLASPASCSVSVCVFAVTVAVMSVDLGSEWMKMAIVKPGVPMEIVLNKESRRKTPIAVCLKETERLFGDNALAMSVKNPKTVYRHLQSLLGKKHENLQVALYRKRFPEHQLQEDPERGTVYFRNSDFSSHILEMQYSPEELLGMVLNYSRGLSQDFAEQPIKDAVITVPAFFNQAERRAVLQAAQMGGVKVLQLINDNTAVALNYGVFRRKDIDSTAKNVMFYDMGSGSTTATIVTYQTVKTKESGTQPQLQIRGVGFDRELGGFEMDLRLRDHLAQLFNAQKKSEKDVRENHRAMAKLLKEAQRLKTVLSANMEFMAQVEGLMDDIDFKAKVSRSDFEDLCGDLFERVPGPVQDALATAEMKLDEIEQVILVGGATRVPKVQEVLLKAVEKEELGKNINADEAAAMGAVYQAAALSKAFKVKPFLVRDAAVFPIQVEFTRDAEEDGLKSLKRNRRILFQRMAPYPQRKVITFNRYNDDFSFDINYGDLSFLSQHDLSVFGSLNLTTVKLSGVGSSFHKHEDAESKGIKAHFNMDESGVLLLDRVSSTDIFVLSLTRCLSELGNTISTLFGGGSSEPAPNVTEPVQVTAPQLKVNMSLPLKEEKDEEKSENAEAEKDVEEKKAKPQKKAKISEEITVELIINDVSDLTADEVTSSKKKLQDLTNRDLAKHEREKMLNNLEAFIFETQDKLYQDDYQLVLSEEEKEQISAKLSEASEWMDEDGYSATTKQLREKLSQLKSLCKDMFFRVEERRKWPDRLAALNSMLNTSSFFLRSARLIPEDDQIFTEVELNLLEKVINETTTWKNETVAEQEKRSPKERPVLLSKDLESKLALLDREVNYLLNKAKFAKPKSKAKAKNSTSSEKSSKANNTAEEKVIPPTQESTDTKTGGFRNLEVTRKYLIGVSKWKGKELQ</sequence>
<feature type="compositionally biased region" description="Basic and acidic residues" evidence="9">
    <location>
        <begin position="616"/>
        <end position="639"/>
    </location>
</feature>
<comment type="subcellular location">
    <subcellularLocation>
        <location evidence="1">Endoplasmic reticulum lumen</location>
    </subcellularLocation>
</comment>
<dbReference type="InterPro" id="IPR043129">
    <property type="entry name" value="ATPase_NBD"/>
</dbReference>
<dbReference type="GO" id="GO:0140662">
    <property type="term" value="F:ATP-dependent protein folding chaperone"/>
    <property type="evidence" value="ECO:0007669"/>
    <property type="project" value="InterPro"/>
</dbReference>
<dbReference type="PANTHER" id="PTHR45639">
    <property type="entry name" value="HSC70CB, ISOFORM G-RELATED"/>
    <property type="match status" value="1"/>
</dbReference>
<dbReference type="Gene3D" id="3.90.640.10">
    <property type="entry name" value="Actin, Chain A, domain 4"/>
    <property type="match status" value="1"/>
</dbReference>
<protein>
    <recommendedName>
        <fullName evidence="8">Hypoxia up-regulated protein 1</fullName>
    </recommendedName>
</protein>
<keyword evidence="5" id="KW-0256">Endoplasmic reticulum</keyword>
<dbReference type="Gene3D" id="2.60.34.10">
    <property type="entry name" value="Substrate Binding Domain Of DNAk, Chain A, domain 1"/>
    <property type="match status" value="1"/>
</dbReference>
<dbReference type="Gene3D" id="3.30.30.30">
    <property type="match status" value="1"/>
</dbReference>
<dbReference type="GO" id="GO:0005788">
    <property type="term" value="C:endoplasmic reticulum lumen"/>
    <property type="evidence" value="ECO:0007669"/>
    <property type="project" value="UniProtKB-SubCell"/>
</dbReference>
<dbReference type="GeneTree" id="ENSGT00940000157686"/>
<dbReference type="GO" id="GO:0030968">
    <property type="term" value="P:endoplasmic reticulum unfolded protein response"/>
    <property type="evidence" value="ECO:0007669"/>
    <property type="project" value="TreeGrafter"/>
</dbReference>
<dbReference type="SUPFAM" id="SSF100934">
    <property type="entry name" value="Heat shock protein 70kD (HSP70), C-terminal subdomain"/>
    <property type="match status" value="1"/>
</dbReference>
<dbReference type="InterPro" id="IPR029047">
    <property type="entry name" value="HSP70_peptide-bd_sf"/>
</dbReference>
<dbReference type="GO" id="GO:0034663">
    <property type="term" value="C:endoplasmic reticulum chaperone complex"/>
    <property type="evidence" value="ECO:0007669"/>
    <property type="project" value="TreeGrafter"/>
</dbReference>
<dbReference type="PRINTS" id="PR00301">
    <property type="entry name" value="HEATSHOCK70"/>
</dbReference>
<evidence type="ECO:0000313" key="11">
    <source>
        <dbReference type="Proteomes" id="UP000694558"/>
    </source>
</evidence>
<dbReference type="Ensembl" id="ENSSMAT00000044786.1">
    <property type="protein sequence ID" value="ENSSMAP00000046989.1"/>
    <property type="gene ID" value="ENSSMAG00000004129.2"/>
</dbReference>
<evidence type="ECO:0000256" key="6">
    <source>
        <dbReference type="ARBA" id="ARBA00022840"/>
    </source>
</evidence>
<keyword evidence="7" id="KW-0143">Chaperone</keyword>
<dbReference type="PROSITE" id="PS00329">
    <property type="entry name" value="HSP70_2"/>
    <property type="match status" value="1"/>
</dbReference>
<keyword evidence="4" id="KW-0547">Nucleotide-binding</keyword>
<reference evidence="10" key="1">
    <citation type="submission" date="2023-05" db="EMBL/GenBank/DDBJ databases">
        <title>High-quality long-read genome of Scophthalmus maximus.</title>
        <authorList>
            <person name="Lien S."/>
            <person name="Martinez P."/>
        </authorList>
    </citation>
    <scope>NUCLEOTIDE SEQUENCE [LARGE SCALE GENOMIC DNA]</scope>
</reference>
<evidence type="ECO:0000256" key="1">
    <source>
        <dbReference type="ARBA" id="ARBA00004319"/>
    </source>
</evidence>
<dbReference type="Gene3D" id="1.20.1270.10">
    <property type="match status" value="1"/>
</dbReference>
<evidence type="ECO:0000256" key="4">
    <source>
        <dbReference type="ARBA" id="ARBA00022741"/>
    </source>
</evidence>
<accession>A0A8D3CI81</accession>
<dbReference type="FunFam" id="1.20.1270.10:FF:000013">
    <property type="entry name" value="Hypoxia up-regulated protein 1"/>
    <property type="match status" value="1"/>
</dbReference>
<evidence type="ECO:0000313" key="10">
    <source>
        <dbReference type="Ensembl" id="ENSSMAP00000046989.1"/>
    </source>
</evidence>
<keyword evidence="3" id="KW-0732">Signal</keyword>
<evidence type="ECO:0000256" key="5">
    <source>
        <dbReference type="ARBA" id="ARBA00022824"/>
    </source>
</evidence>
<dbReference type="PROSITE" id="PS01036">
    <property type="entry name" value="HSP70_3"/>
    <property type="match status" value="1"/>
</dbReference>
<reference evidence="10" key="2">
    <citation type="submission" date="2025-08" db="UniProtKB">
        <authorList>
            <consortium name="Ensembl"/>
        </authorList>
    </citation>
    <scope>IDENTIFICATION</scope>
</reference>
<evidence type="ECO:0000256" key="2">
    <source>
        <dbReference type="ARBA" id="ARBA00007381"/>
    </source>
</evidence>
<dbReference type="InterPro" id="IPR018181">
    <property type="entry name" value="Heat_shock_70_CS"/>
</dbReference>
<dbReference type="CDD" id="cd10230">
    <property type="entry name" value="ASKHA_NBD_HSP70_HYOU1"/>
    <property type="match status" value="1"/>
</dbReference>
<comment type="similarity">
    <text evidence="2">Belongs to the heat shock protein 70 family.</text>
</comment>
<dbReference type="GO" id="GO:0005524">
    <property type="term" value="F:ATP binding"/>
    <property type="evidence" value="ECO:0007669"/>
    <property type="project" value="UniProtKB-KW"/>
</dbReference>
<evidence type="ECO:0000256" key="3">
    <source>
        <dbReference type="ARBA" id="ARBA00022729"/>
    </source>
</evidence>
<keyword evidence="6" id="KW-0067">ATP-binding</keyword>
<dbReference type="SUPFAM" id="SSF53067">
    <property type="entry name" value="Actin-like ATPase domain"/>
    <property type="match status" value="2"/>
</dbReference>
<evidence type="ECO:0000256" key="8">
    <source>
        <dbReference type="ARBA" id="ARBA00040503"/>
    </source>
</evidence>
<dbReference type="FunFam" id="2.60.34.10:FF:000009">
    <property type="entry name" value="Hypoxia up-regulated protein 1"/>
    <property type="match status" value="1"/>
</dbReference>
<evidence type="ECO:0000256" key="9">
    <source>
        <dbReference type="SAM" id="MobiDB-lite"/>
    </source>
</evidence>
<dbReference type="FunFam" id="3.30.30.30:FF:000004">
    <property type="entry name" value="hypoxia up-regulated protein 1"/>
    <property type="match status" value="1"/>
</dbReference>
<dbReference type="InterPro" id="IPR029048">
    <property type="entry name" value="HSP70_C_sf"/>
</dbReference>
<organism evidence="10 11">
    <name type="scientific">Scophthalmus maximus</name>
    <name type="common">Turbot</name>
    <name type="synonym">Psetta maxima</name>
    <dbReference type="NCBI Taxonomy" id="52904"/>
    <lineage>
        <taxon>Eukaryota</taxon>
        <taxon>Metazoa</taxon>
        <taxon>Chordata</taxon>
        <taxon>Craniata</taxon>
        <taxon>Vertebrata</taxon>
        <taxon>Euteleostomi</taxon>
        <taxon>Actinopterygii</taxon>
        <taxon>Neopterygii</taxon>
        <taxon>Teleostei</taxon>
        <taxon>Neoteleostei</taxon>
        <taxon>Acanthomorphata</taxon>
        <taxon>Carangaria</taxon>
        <taxon>Pleuronectiformes</taxon>
        <taxon>Pleuronectoidei</taxon>
        <taxon>Scophthalmidae</taxon>
        <taxon>Scophthalmus</taxon>
    </lineage>
</organism>
<dbReference type="Gene3D" id="3.30.420.40">
    <property type="match status" value="2"/>
</dbReference>
<feature type="region of interest" description="Disordered" evidence="9">
    <location>
        <begin position="867"/>
        <end position="906"/>
    </location>
</feature>
<dbReference type="AlphaFoldDB" id="A0A8D3CI81"/>
<feature type="compositionally biased region" description="Low complexity" evidence="9">
    <location>
        <begin position="873"/>
        <end position="887"/>
    </location>
</feature>
<dbReference type="InterPro" id="IPR013126">
    <property type="entry name" value="Hsp_70_fam"/>
</dbReference>
<name>A0A8D3CI81_SCOMX</name>
<gene>
    <name evidence="10" type="primary">hyou1</name>
</gene>